<protein>
    <submittedName>
        <fullName evidence="1">Uncharacterized protein</fullName>
    </submittedName>
</protein>
<dbReference type="AlphaFoldDB" id="A0A318U4C4"/>
<dbReference type="Proteomes" id="UP000247715">
    <property type="component" value="Unassembled WGS sequence"/>
</dbReference>
<dbReference type="RefSeq" id="WP_110858437.1">
    <property type="nucleotide sequence ID" value="NZ_LS991949.1"/>
</dbReference>
<organism evidence="1 2">
    <name type="scientific">Metamycoplasma alkalescens</name>
    <dbReference type="NCBI Taxonomy" id="45363"/>
    <lineage>
        <taxon>Bacteria</taxon>
        <taxon>Bacillati</taxon>
        <taxon>Mycoplasmatota</taxon>
        <taxon>Mycoplasmoidales</taxon>
        <taxon>Metamycoplasmataceae</taxon>
        <taxon>Metamycoplasma</taxon>
    </lineage>
</organism>
<evidence type="ECO:0000313" key="1">
    <source>
        <dbReference type="EMBL" id="PYF42252.1"/>
    </source>
</evidence>
<accession>A0A318U4C4</accession>
<dbReference type="EMBL" id="QKLP01000012">
    <property type="protein sequence ID" value="PYF42252.1"/>
    <property type="molecule type" value="Genomic_DNA"/>
</dbReference>
<sequence>MLDIPKFTEEKLKEILHYTDLSDNPAFQSFKSNTIFELHSGAKGVSKSFGQAIITIYRIVNDKRFCSVWCRNQYNHIKKTLRPMFEKVLSFLKQKHGLDYTNCFSIYDSGLYWEMDDGGKGRAIYFENFEKIQAFQGITLKNNNFLFGELVLDEPIEDPSDTAKLPHQLAELYKLQEQKLPLLISNTVARLEAPSDFQIKVKFLYNIFTTDHWIIKNYHNQIIEIIKNNGILNLSVQKELEKNKFVQKFDEKFKENLGISVTMYSKYFIPKSELGEAQIKYLETLKKDDYRLWVITVLGFAFEDEINKPNYFMMPYIFKKENKTPILTITSLDSIPDHSIFAIYDGFDPGLSDKSAWVRSLLLVDGRVVIWRAIDDLGVKQKSKARYPRSEINKLLANLIKEDNEKIKLAKKFYHPKNNFESLLLTDNDIIAESLELLFRQENINARAMLANRRDTLHNKFGIINRQNWQKWLFAEKMIILSLESYFLINYLAKQVILPGEKKRDETINREIYDLINAFEMSCSRLYSFQYFSRHQQILHSNNESEETDD</sequence>
<gene>
    <name evidence="1" type="ORF">BCF88_11212</name>
</gene>
<evidence type="ECO:0000313" key="2">
    <source>
        <dbReference type="Proteomes" id="UP000247715"/>
    </source>
</evidence>
<name>A0A318U4C4_9BACT</name>
<proteinExistence type="predicted"/>
<comment type="caution">
    <text evidence="1">The sequence shown here is derived from an EMBL/GenBank/DDBJ whole genome shotgun (WGS) entry which is preliminary data.</text>
</comment>
<reference evidence="1 2" key="1">
    <citation type="submission" date="2018-06" db="EMBL/GenBank/DDBJ databases">
        <title>Genomic Encyclopedia of Archaeal and Bacterial Type Strains, Phase II (KMG-II): from individual species to whole genera.</title>
        <authorList>
            <person name="Goeker M."/>
        </authorList>
    </citation>
    <scope>NUCLEOTIDE SEQUENCE [LARGE SCALE GENOMIC DNA]</scope>
    <source>
        <strain evidence="1 2">ATCC 29103</strain>
    </source>
</reference>